<organism evidence="6 8">
    <name type="scientific">Gibberella zeae (strain ATCC MYA-4620 / CBS 123657 / FGSC 9075 / NRRL 31084 / PH-1)</name>
    <name type="common">Wheat head blight fungus</name>
    <name type="synonym">Fusarium graminearum</name>
    <dbReference type="NCBI Taxonomy" id="229533"/>
    <lineage>
        <taxon>Eukaryota</taxon>
        <taxon>Fungi</taxon>
        <taxon>Dikarya</taxon>
        <taxon>Ascomycota</taxon>
        <taxon>Pezizomycotina</taxon>
        <taxon>Sordariomycetes</taxon>
        <taxon>Hypocreomycetidae</taxon>
        <taxon>Hypocreales</taxon>
        <taxon>Nectriaceae</taxon>
        <taxon>Fusarium</taxon>
    </lineage>
</organism>
<keyword evidence="2 5" id="KW-0812">Transmembrane</keyword>
<evidence type="ECO:0000313" key="7">
    <source>
        <dbReference type="EnsemblFungi" id="CEF85060"/>
    </source>
</evidence>
<name>A0A098DT70_GIBZE</name>
<dbReference type="Gene3D" id="1.20.58.340">
    <property type="entry name" value="Magnesium transport protein CorA, transmembrane region"/>
    <property type="match status" value="1"/>
</dbReference>
<evidence type="ECO:0000313" key="8">
    <source>
        <dbReference type="Proteomes" id="UP000070720"/>
    </source>
</evidence>
<dbReference type="Proteomes" id="UP000070720">
    <property type="component" value="Chromosome 4"/>
</dbReference>
<dbReference type="eggNOG" id="ENOG502SNI3">
    <property type="taxonomic scope" value="Eukaryota"/>
</dbReference>
<evidence type="ECO:0000313" key="6">
    <source>
        <dbReference type="EMBL" id="CEF85060.1"/>
    </source>
</evidence>
<feature type="transmembrane region" description="Helical" evidence="5">
    <location>
        <begin position="385"/>
        <end position="406"/>
    </location>
</feature>
<dbReference type="GO" id="GO:0046873">
    <property type="term" value="F:metal ion transmembrane transporter activity"/>
    <property type="evidence" value="ECO:0007669"/>
    <property type="project" value="InterPro"/>
</dbReference>
<reference evidence="7 8" key="2">
    <citation type="journal article" date="2010" name="Nature">
        <title>Comparative genomics reveals mobile pathogenicity chromosomes in Fusarium.</title>
        <authorList>
            <person name="Ma L.J."/>
            <person name="van der Does H.C."/>
            <person name="Borkovich K.A."/>
            <person name="Coleman J.J."/>
            <person name="Daboussi M.J."/>
            <person name="Di Pietro A."/>
            <person name="Dufresne M."/>
            <person name="Freitag M."/>
            <person name="Grabherr M."/>
            <person name="Henrissat B."/>
            <person name="Houterman P.M."/>
            <person name="Kang S."/>
            <person name="Shim W.B."/>
            <person name="Woloshuk C."/>
            <person name="Xie X."/>
            <person name="Xu J.R."/>
            <person name="Antoniw J."/>
            <person name="Baker S.E."/>
            <person name="Bluhm B.H."/>
            <person name="Breakspear A."/>
            <person name="Brown D.W."/>
            <person name="Butchko R.A."/>
            <person name="Chapman S."/>
            <person name="Coulson R."/>
            <person name="Coutinho P.M."/>
            <person name="Danchin E.G."/>
            <person name="Diener A."/>
            <person name="Gale L.R."/>
            <person name="Gardiner D.M."/>
            <person name="Goff S."/>
            <person name="Hammond-Kosack K.E."/>
            <person name="Hilburn K."/>
            <person name="Hua-Van A."/>
            <person name="Jonkers W."/>
            <person name="Kazan K."/>
            <person name="Kodira C.D."/>
            <person name="Koehrsen M."/>
            <person name="Kumar L."/>
            <person name="Lee Y.H."/>
            <person name="Li L."/>
            <person name="Manners J.M."/>
            <person name="Miranda-Saavedra D."/>
            <person name="Mukherjee M."/>
            <person name="Park G."/>
            <person name="Park J."/>
            <person name="Park S.Y."/>
            <person name="Proctor R.H."/>
            <person name="Regev A."/>
            <person name="Ruiz-Roldan M.C."/>
            <person name="Sain D."/>
            <person name="Sakthikumar S."/>
            <person name="Sykes S."/>
            <person name="Schwartz D.C."/>
            <person name="Turgeon B.G."/>
            <person name="Wapinski I."/>
            <person name="Yoder O."/>
            <person name="Young S."/>
            <person name="Zeng Q."/>
            <person name="Zhou S."/>
            <person name="Galagan J."/>
            <person name="Cuomo C.A."/>
            <person name="Kistler H.C."/>
            <person name="Rep M."/>
        </authorList>
    </citation>
    <scope>GENOME REANNOTATION</scope>
    <source>
        <strain evidence="8">ATCC MYA-4620 / CBS 123657 / FGSC 9075 / NRRL 31084 / PH-1</strain>
        <strain evidence="7">PH-1 / ATCC MYA-4620 / FGSC 9075 / NRRL 31084</strain>
    </source>
</reference>
<keyword evidence="4 5" id="KW-0472">Membrane</keyword>
<reference evidence="6 8" key="3">
    <citation type="journal article" date="2015" name="BMC Genomics">
        <title>The completed genome sequence of the pathogenic ascomycete fungus Fusarium graminearum.</title>
        <authorList>
            <person name="King R."/>
            <person name="Urban M."/>
            <person name="Hammond-Kosack M.C."/>
            <person name="Hassani-Pak K."/>
            <person name="Hammond-Kosack K.E."/>
        </authorList>
    </citation>
    <scope>NUCLEOTIDE SEQUENCE [LARGE SCALE GENOMIC DNA]</scope>
    <source>
        <strain evidence="8">ATCC MYA-4620 / CBS 123657 / FGSC 9075 / NRRL 31084 / PH-1</strain>
        <strain evidence="6">PH-1</strain>
    </source>
</reference>
<dbReference type="EMBL" id="HG970335">
    <property type="protein sequence ID" value="CEF85060.1"/>
    <property type="molecule type" value="Genomic_DNA"/>
</dbReference>
<keyword evidence="3 5" id="KW-1133">Transmembrane helix</keyword>
<accession>A0A0E0SF47</accession>
<dbReference type="Pfam" id="PF01544">
    <property type="entry name" value="CorA"/>
    <property type="match status" value="1"/>
</dbReference>
<evidence type="ECO:0000256" key="5">
    <source>
        <dbReference type="SAM" id="Phobius"/>
    </source>
</evidence>
<dbReference type="STRING" id="229533.A0A098DT70"/>
<dbReference type="InParanoid" id="A0A098DT70"/>
<accession>A0A098DT70</accession>
<dbReference type="SUPFAM" id="SSF144083">
    <property type="entry name" value="Magnesium transport protein CorA, transmembrane region"/>
    <property type="match status" value="1"/>
</dbReference>
<dbReference type="EnsemblFungi" id="CEF85060">
    <property type="protein sequence ID" value="CEF85060"/>
    <property type="gene ID" value="FGRRES_09151_M"/>
</dbReference>
<comment type="subcellular location">
    <subcellularLocation>
        <location evidence="1">Membrane</location>
        <topology evidence="1">Multi-pass membrane protein</topology>
    </subcellularLocation>
</comment>
<proteinExistence type="predicted"/>
<feature type="transmembrane region" description="Helical" evidence="5">
    <location>
        <begin position="345"/>
        <end position="365"/>
    </location>
</feature>
<dbReference type="VEuPathDB" id="FungiDB:FGRAMPH1_01G27809"/>
<reference evidence="7" key="4">
    <citation type="submission" date="2017-01" db="UniProtKB">
        <authorList>
            <consortium name="EnsemblFungi"/>
        </authorList>
    </citation>
    <scope>IDENTIFICATION</scope>
    <source>
        <strain evidence="7">PH-1 / ATCC MYA-4620 / FGSC 9075 / NRRL 31084</strain>
    </source>
</reference>
<evidence type="ECO:0000256" key="2">
    <source>
        <dbReference type="ARBA" id="ARBA00022692"/>
    </source>
</evidence>
<evidence type="ECO:0000256" key="4">
    <source>
        <dbReference type="ARBA" id="ARBA00023136"/>
    </source>
</evidence>
<reference evidence="7 8" key="1">
    <citation type="journal article" date="2007" name="Science">
        <title>The Fusarium graminearum genome reveals a link between localized polymorphism and pathogen specialization.</title>
        <authorList>
            <person name="Cuomo C.A."/>
            <person name="Gueldener U."/>
            <person name="Xu J.-R."/>
            <person name="Trail F."/>
            <person name="Turgeon B.G."/>
            <person name="Di Pietro A."/>
            <person name="Walton J.D."/>
            <person name="Ma L.-J."/>
            <person name="Baker S.E."/>
            <person name="Rep M."/>
            <person name="Adam G."/>
            <person name="Antoniw J."/>
            <person name="Baldwin T."/>
            <person name="Calvo S.E."/>
            <person name="Chang Y.-L."/>
            <person name="DeCaprio D."/>
            <person name="Gale L.R."/>
            <person name="Gnerre S."/>
            <person name="Goswami R.S."/>
            <person name="Hammond-Kosack K."/>
            <person name="Harris L.J."/>
            <person name="Hilburn K."/>
            <person name="Kennell J.C."/>
            <person name="Kroken S."/>
            <person name="Magnuson J.K."/>
            <person name="Mannhaupt G."/>
            <person name="Mauceli E.W."/>
            <person name="Mewes H.-W."/>
            <person name="Mitterbauer R."/>
            <person name="Muehlbauer G."/>
            <person name="Muensterkoetter M."/>
            <person name="Nelson D."/>
            <person name="O'Donnell K."/>
            <person name="Ouellet T."/>
            <person name="Qi W."/>
            <person name="Quesneville H."/>
            <person name="Roncero M.I.G."/>
            <person name="Seong K.-Y."/>
            <person name="Tetko I.V."/>
            <person name="Urban M."/>
            <person name="Waalwijk C."/>
            <person name="Ward T.J."/>
            <person name="Yao J."/>
            <person name="Birren B.W."/>
            <person name="Kistler H.C."/>
        </authorList>
    </citation>
    <scope>NUCLEOTIDE SEQUENCE [LARGE SCALE GENOMIC DNA]</scope>
    <source>
        <strain evidence="8">ATCC MYA-4620 / CBS 123657 / FGSC 9075 / NRRL 31084 / PH-1</strain>
        <strain evidence="7">PH-1 / ATCC MYA-4620 / FGSC 9075 / NRRL 31084</strain>
    </source>
</reference>
<gene>
    <name evidence="6" type="ORF">FGRAMPH1_01T27809</name>
</gene>
<dbReference type="InterPro" id="IPR002523">
    <property type="entry name" value="MgTranspt_CorA/ZnTranspt_ZntB"/>
</dbReference>
<dbReference type="GO" id="GO:0016020">
    <property type="term" value="C:membrane"/>
    <property type="evidence" value="ECO:0007669"/>
    <property type="project" value="UniProtKB-SubCell"/>
</dbReference>
<dbReference type="InterPro" id="IPR045863">
    <property type="entry name" value="CorA_TM1_TM2"/>
</dbReference>
<evidence type="ECO:0000256" key="1">
    <source>
        <dbReference type="ARBA" id="ARBA00004141"/>
    </source>
</evidence>
<protein>
    <submittedName>
        <fullName evidence="6">Chromosome 4, complete genome</fullName>
    </submittedName>
</protein>
<sequence length="442" mass="50185">MAELPPCFVNEVTEPVRVISTGSIRPNDESCASEVHQFSTLGEIKSHFSLSQSYPWHFVSICQQNSWEPLQVTKPMFSFLTETVNLNSSVWDISSCFYEKDIDVESTFCIPFTVSQNGSVTELSYTIRYPEFKVAPGAWVIRQTGVYQKFNTKSCQNVIILFNPAPACALHKKAEIELSRGTLDVHRDFFWIHKELFNTYFSAWRLYNVHLEKILLPIASNAVSSFVEELSETEFHHLPKLAYLESRLVQIPFLLAASNDVLAGLSSLCQGLLCNTDDHLQESARTAMVQFNQQKSYCEVYSRGAQCLQLQSQKITQLLANTLNFREQSLAKVQNTTMLRLNKSAVFITTLTLLYLPPSFVATFFGMNFFDLDESADRIVATPMIWIYFLCSAVLTLGTFVFYHILLDRTVFGQLAAKAFTFKTFIKSKTKKTLCDTGFEAV</sequence>
<keyword evidence="8" id="KW-1185">Reference proteome</keyword>
<dbReference type="AlphaFoldDB" id="A0A098DT70"/>
<evidence type="ECO:0000256" key="3">
    <source>
        <dbReference type="ARBA" id="ARBA00022989"/>
    </source>
</evidence>